<organism evidence="1 2">
    <name type="scientific">Clunio marinus</name>
    <dbReference type="NCBI Taxonomy" id="568069"/>
    <lineage>
        <taxon>Eukaryota</taxon>
        <taxon>Metazoa</taxon>
        <taxon>Ecdysozoa</taxon>
        <taxon>Arthropoda</taxon>
        <taxon>Hexapoda</taxon>
        <taxon>Insecta</taxon>
        <taxon>Pterygota</taxon>
        <taxon>Neoptera</taxon>
        <taxon>Endopterygota</taxon>
        <taxon>Diptera</taxon>
        <taxon>Nematocera</taxon>
        <taxon>Chironomoidea</taxon>
        <taxon>Chironomidae</taxon>
        <taxon>Clunio</taxon>
    </lineage>
</organism>
<evidence type="ECO:0000313" key="1">
    <source>
        <dbReference type="EMBL" id="CRK92394.1"/>
    </source>
</evidence>
<dbReference type="Proteomes" id="UP000183832">
    <property type="component" value="Unassembled WGS sequence"/>
</dbReference>
<dbReference type="EMBL" id="CVRI01000027">
    <property type="protein sequence ID" value="CRK92394.1"/>
    <property type="molecule type" value="Genomic_DNA"/>
</dbReference>
<accession>A0A1J1HXW2</accession>
<protein>
    <submittedName>
        <fullName evidence="1">CLUMA_CG005988, isoform A</fullName>
    </submittedName>
</protein>
<dbReference type="AlphaFoldDB" id="A0A1J1HXW2"/>
<reference evidence="1 2" key="1">
    <citation type="submission" date="2015-04" db="EMBL/GenBank/DDBJ databases">
        <authorList>
            <person name="Syromyatnikov M.Y."/>
            <person name="Popov V.N."/>
        </authorList>
    </citation>
    <scope>NUCLEOTIDE SEQUENCE [LARGE SCALE GENOMIC DNA]</scope>
</reference>
<evidence type="ECO:0000313" key="2">
    <source>
        <dbReference type="Proteomes" id="UP000183832"/>
    </source>
</evidence>
<name>A0A1J1HXW2_9DIPT</name>
<sequence length="59" mass="6648">MCDALATAVSLKLHSFMNFYMMSLPTGVKTIAVVMNSKQEIMRQILGGRESKGKKLKWK</sequence>
<proteinExistence type="predicted"/>
<gene>
    <name evidence="1" type="ORF">CLUMA_CG005988</name>
</gene>
<keyword evidence="2" id="KW-1185">Reference proteome</keyword>